<dbReference type="SUPFAM" id="SSF55781">
    <property type="entry name" value="GAF domain-like"/>
    <property type="match status" value="1"/>
</dbReference>
<reference evidence="2 3" key="1">
    <citation type="journal article" date="2019" name="Int. J. Syst. Evol. Microbiol.">
        <title>The Global Catalogue of Microorganisms (GCM) 10K type strain sequencing project: providing services to taxonomists for standard genome sequencing and annotation.</title>
        <authorList>
            <consortium name="The Broad Institute Genomics Platform"/>
            <consortium name="The Broad Institute Genome Sequencing Center for Infectious Disease"/>
            <person name="Wu L."/>
            <person name="Ma J."/>
        </authorList>
    </citation>
    <scope>NUCLEOTIDE SEQUENCE [LARGE SCALE GENOMIC DNA]</scope>
    <source>
        <strain evidence="2 3">JCM 13378</strain>
    </source>
</reference>
<gene>
    <name evidence="2" type="ORF">GCM10009092_39960</name>
</gene>
<dbReference type="EMBL" id="BAAAEI010000024">
    <property type="protein sequence ID" value="GAA0371641.1"/>
    <property type="molecule type" value="Genomic_DNA"/>
</dbReference>
<dbReference type="InterPro" id="IPR003018">
    <property type="entry name" value="GAF"/>
</dbReference>
<dbReference type="Proteomes" id="UP001501757">
    <property type="component" value="Unassembled WGS sequence"/>
</dbReference>
<evidence type="ECO:0000313" key="2">
    <source>
        <dbReference type="EMBL" id="GAA0371641.1"/>
    </source>
</evidence>
<proteinExistence type="predicted"/>
<organism evidence="2 3">
    <name type="scientific">Bowmanella denitrificans</name>
    <dbReference type="NCBI Taxonomy" id="366582"/>
    <lineage>
        <taxon>Bacteria</taxon>
        <taxon>Pseudomonadati</taxon>
        <taxon>Pseudomonadota</taxon>
        <taxon>Gammaproteobacteria</taxon>
        <taxon>Alteromonadales</taxon>
        <taxon>Alteromonadaceae</taxon>
        <taxon>Bowmanella</taxon>
    </lineage>
</organism>
<evidence type="ECO:0000259" key="1">
    <source>
        <dbReference type="SMART" id="SM00065"/>
    </source>
</evidence>
<dbReference type="Gene3D" id="3.30.450.40">
    <property type="match status" value="1"/>
</dbReference>
<sequence>MSNLSTESVSLVTKDQLLSIIQAQSDIIGGGLNLTQVMQKMAMLAEQLTFASGAVVEMLDGDEMVYRAATGKAQSRLGMRLHKDSSLSGLCIKENKVLNCRDASQDPRVDRQACQAVGLQSMLVVPLKYADKVVGVIKVFSIKTDSFDEVDAQILTMAADIISAAMHSLTK</sequence>
<dbReference type="SMART" id="SM00065">
    <property type="entry name" value="GAF"/>
    <property type="match status" value="1"/>
</dbReference>
<evidence type="ECO:0000313" key="3">
    <source>
        <dbReference type="Proteomes" id="UP001501757"/>
    </source>
</evidence>
<protein>
    <recommendedName>
        <fullName evidence="1">GAF domain-containing protein</fullName>
    </recommendedName>
</protein>
<dbReference type="RefSeq" id="WP_343847236.1">
    <property type="nucleotide sequence ID" value="NZ_BAAAEI010000024.1"/>
</dbReference>
<name>A0ABN0XT46_9ALTE</name>
<dbReference type="InterPro" id="IPR029016">
    <property type="entry name" value="GAF-like_dom_sf"/>
</dbReference>
<keyword evidence="3" id="KW-1185">Reference proteome</keyword>
<feature type="domain" description="GAF" evidence="1">
    <location>
        <begin position="33"/>
        <end position="170"/>
    </location>
</feature>
<comment type="caution">
    <text evidence="2">The sequence shown here is derived from an EMBL/GenBank/DDBJ whole genome shotgun (WGS) entry which is preliminary data.</text>
</comment>
<dbReference type="Pfam" id="PF13185">
    <property type="entry name" value="GAF_2"/>
    <property type="match status" value="1"/>
</dbReference>
<accession>A0ABN0XT46</accession>